<keyword evidence="3" id="KW-1185">Reference proteome</keyword>
<comment type="caution">
    <text evidence="2">The sequence shown here is derived from an EMBL/GenBank/DDBJ whole genome shotgun (WGS) entry which is preliminary data.</text>
</comment>
<keyword evidence="1" id="KW-0472">Membrane</keyword>
<keyword evidence="1" id="KW-1133">Transmembrane helix</keyword>
<evidence type="ECO:0000256" key="1">
    <source>
        <dbReference type="SAM" id="Phobius"/>
    </source>
</evidence>
<evidence type="ECO:0000313" key="2">
    <source>
        <dbReference type="EMBL" id="MBJ2172772.1"/>
    </source>
</evidence>
<dbReference type="RefSeq" id="WP_198839610.1">
    <property type="nucleotide sequence ID" value="NZ_JAEHFJ010000001.1"/>
</dbReference>
<proteinExistence type="predicted"/>
<dbReference type="Proteomes" id="UP000623301">
    <property type="component" value="Unassembled WGS sequence"/>
</dbReference>
<reference evidence="2 3" key="1">
    <citation type="submission" date="2020-12" db="EMBL/GenBank/DDBJ databases">
        <title>Aureibaculum luteum sp. nov. and Aureibaculum flavum sp. nov., novel members of the family Flavobacteriaceae isolated from Antarctic intertidal sediments.</title>
        <authorList>
            <person name="He X."/>
            <person name="Zhang X."/>
        </authorList>
    </citation>
    <scope>NUCLEOTIDE SEQUENCE [LARGE SCALE GENOMIC DNA]</scope>
    <source>
        <strain evidence="2 3">A20</strain>
    </source>
</reference>
<accession>A0ABS0WLC1</accession>
<evidence type="ECO:0000313" key="3">
    <source>
        <dbReference type="Proteomes" id="UP000623301"/>
    </source>
</evidence>
<sequence length="132" mass="14908">MTLKERLEFCNICENRNIDMKVGLKCNLTNKKPEFENTCEFFIKDEKEAERKLKLKLDATGTSRSQNGSLVPSNNINYGVFLTIAGILVLLLLSPLFGAIILTGGISFLMRGYSQKKILAKNKSFNEKLNEK</sequence>
<protein>
    <submittedName>
        <fullName evidence="2">Uncharacterized protein</fullName>
    </submittedName>
</protein>
<feature type="transmembrane region" description="Helical" evidence="1">
    <location>
        <begin position="78"/>
        <end position="109"/>
    </location>
</feature>
<gene>
    <name evidence="2" type="ORF">JBL43_00890</name>
</gene>
<organism evidence="2 3">
    <name type="scientific">Aureibaculum flavum</name>
    <dbReference type="NCBI Taxonomy" id="2795986"/>
    <lineage>
        <taxon>Bacteria</taxon>
        <taxon>Pseudomonadati</taxon>
        <taxon>Bacteroidota</taxon>
        <taxon>Flavobacteriia</taxon>
        <taxon>Flavobacteriales</taxon>
        <taxon>Flavobacteriaceae</taxon>
        <taxon>Aureibaculum</taxon>
    </lineage>
</organism>
<keyword evidence="1" id="KW-0812">Transmembrane</keyword>
<dbReference type="EMBL" id="JAEHFJ010000001">
    <property type="protein sequence ID" value="MBJ2172772.1"/>
    <property type="molecule type" value="Genomic_DNA"/>
</dbReference>
<name>A0ABS0WLC1_9FLAO</name>